<keyword evidence="4 14" id="KW-1134">Transmembrane beta strand</keyword>
<evidence type="ECO:0000256" key="3">
    <source>
        <dbReference type="ARBA" id="ARBA00022448"/>
    </source>
</evidence>
<keyword evidence="5" id="KW-0410">Iron transport</keyword>
<dbReference type="NCBIfam" id="TIGR01783">
    <property type="entry name" value="TonB-siderophor"/>
    <property type="match status" value="1"/>
</dbReference>
<evidence type="ECO:0000256" key="14">
    <source>
        <dbReference type="PROSITE-ProRule" id="PRU01360"/>
    </source>
</evidence>
<dbReference type="Gene3D" id="3.55.50.30">
    <property type="match status" value="1"/>
</dbReference>
<reference evidence="18 19" key="1">
    <citation type="submission" date="2020-12" db="EMBL/GenBank/DDBJ databases">
        <title>FDA dAtabase for Regulatory Grade micrObial Sequences (FDA-ARGOS): Supporting development and validation of Infectious Disease Dx tests.</title>
        <authorList>
            <person name="Sproer C."/>
            <person name="Gronow S."/>
            <person name="Severitt S."/>
            <person name="Schroder I."/>
            <person name="Tallon L."/>
            <person name="Sadzewicz L."/>
            <person name="Zhao X."/>
            <person name="Boylan J."/>
            <person name="Ott S."/>
            <person name="Bowen H."/>
            <person name="Vavikolanu K."/>
            <person name="Mehta A."/>
            <person name="Aluvathingal J."/>
            <person name="Nadendla S."/>
            <person name="Lowell S."/>
            <person name="Myers T."/>
            <person name="Yan Y."/>
            <person name="Sichtig H."/>
        </authorList>
    </citation>
    <scope>NUCLEOTIDE SEQUENCE [LARGE SCALE GENOMIC DNA]</scope>
    <source>
        <strain evidence="18 19">FDAARGOS_909</strain>
    </source>
</reference>
<dbReference type="InterPro" id="IPR000531">
    <property type="entry name" value="Beta-barrel_TonB"/>
</dbReference>
<evidence type="ECO:0000256" key="9">
    <source>
        <dbReference type="ARBA" id="ARBA00023065"/>
    </source>
</evidence>
<dbReference type="SUPFAM" id="SSF56935">
    <property type="entry name" value="Porins"/>
    <property type="match status" value="1"/>
</dbReference>
<comment type="similarity">
    <text evidence="2 14 15">Belongs to the TonB-dependent receptor family.</text>
</comment>
<dbReference type="RefSeq" id="WP_197954294.1">
    <property type="nucleotide sequence ID" value="NZ_CP065668.1"/>
</dbReference>
<evidence type="ECO:0000256" key="15">
    <source>
        <dbReference type="RuleBase" id="RU003357"/>
    </source>
</evidence>
<dbReference type="InterPro" id="IPR011662">
    <property type="entry name" value="Secretin/TonB_short_N"/>
</dbReference>
<dbReference type="InterPro" id="IPR012910">
    <property type="entry name" value="Plug_dom"/>
</dbReference>
<evidence type="ECO:0000256" key="8">
    <source>
        <dbReference type="ARBA" id="ARBA00023004"/>
    </source>
</evidence>
<evidence type="ECO:0000256" key="6">
    <source>
        <dbReference type="ARBA" id="ARBA00022692"/>
    </source>
</evidence>
<dbReference type="Proteomes" id="UP000594778">
    <property type="component" value="Chromosome"/>
</dbReference>
<dbReference type="PROSITE" id="PS52016">
    <property type="entry name" value="TONB_DEPENDENT_REC_3"/>
    <property type="match status" value="1"/>
</dbReference>
<keyword evidence="13 14" id="KW-0998">Cell outer membrane</keyword>
<evidence type="ECO:0000256" key="11">
    <source>
        <dbReference type="ARBA" id="ARBA00023136"/>
    </source>
</evidence>
<evidence type="ECO:0000256" key="1">
    <source>
        <dbReference type="ARBA" id="ARBA00004571"/>
    </source>
</evidence>
<dbReference type="InterPro" id="IPR036942">
    <property type="entry name" value="Beta-barrel_TonB_sf"/>
</dbReference>
<dbReference type="GO" id="GO:0009279">
    <property type="term" value="C:cell outer membrane"/>
    <property type="evidence" value="ECO:0007669"/>
    <property type="project" value="UniProtKB-SubCell"/>
</dbReference>
<keyword evidence="8" id="KW-0408">Iron</keyword>
<evidence type="ECO:0000259" key="17">
    <source>
        <dbReference type="SMART" id="SM00965"/>
    </source>
</evidence>
<evidence type="ECO:0000313" key="18">
    <source>
        <dbReference type="EMBL" id="QPS06708.1"/>
    </source>
</evidence>
<dbReference type="Gene3D" id="2.40.170.20">
    <property type="entry name" value="TonB-dependent receptor, beta-barrel domain"/>
    <property type="match status" value="1"/>
</dbReference>
<evidence type="ECO:0000313" key="19">
    <source>
        <dbReference type="Proteomes" id="UP000594778"/>
    </source>
</evidence>
<evidence type="ECO:0000256" key="2">
    <source>
        <dbReference type="ARBA" id="ARBA00009810"/>
    </source>
</evidence>
<keyword evidence="10 15" id="KW-0798">TonB box</keyword>
<feature type="chain" id="PRO_5032896441" evidence="16">
    <location>
        <begin position="34"/>
        <end position="818"/>
    </location>
</feature>
<dbReference type="GO" id="GO:0015891">
    <property type="term" value="P:siderophore transport"/>
    <property type="evidence" value="ECO:0007669"/>
    <property type="project" value="InterPro"/>
</dbReference>
<protein>
    <submittedName>
        <fullName evidence="18">TonB-dependent siderophore receptor</fullName>
    </submittedName>
</protein>
<dbReference type="InterPro" id="IPR039426">
    <property type="entry name" value="TonB-dep_rcpt-like"/>
</dbReference>
<evidence type="ECO:0000256" key="4">
    <source>
        <dbReference type="ARBA" id="ARBA00022452"/>
    </source>
</evidence>
<sequence length="818" mass="88751">MNRQPSNRPSIPRRTAWAAHLLCAGLAVWTATALPKALAQTAAAGTARSHAIAPGPLAAALNRLGRESGMLISFTPEMVAGLQSPGASGSLTPVQALDALLAGTGLQARPQGDGSMTLQRIPQASAPVPGATLPQVQVTASAPVSSLTEGTGLYAARSTAAATGLALAPRETPQSLEVVTRQRMDDQALRSLADVLRTTTGVSESAYDSERSSFSYRGFSVDNYLYDGVATAFESPYSAGEGELDAILYDRVEVVRGATGLLTGAGNPGGSVNLVRKRAGSRTLTGSVAATLGSWSHYRSDADLSAPLSADGRIRGRIVGSVQRSDTFMERQKKNKSLLYATVEADFTPQTLLRVGMDHQSNRPRASSWGGLPIWFTNGQPIDWKRSTNLAPDWARWQTTTQTQFAVLEHQWDSGWKTHLGYTHSKQSYDAPLAMALGSIDPQTWQSGSGTPYIFRYTGHREQHALDAKTEGSFEWLGREHELVLGATASRQRQFIMGTPAAQSASYEDSMLDWNGSYPEPTWGESYVESDMATRQTGAYAAVRLSLAEPLKVILGSRYSVWDRNTQDRFTQFTPYAGVVLELGHGLSAYASHTDIFQPQSQMDRRGRYLDPVIGKSREIGLKGAFLEQRLQASAAVFDILQDNLAQVDTSATTPDGLAQAYYGAKGARSKGFEAEIAGEIRPGWQAKLGYTRYDIKDAQGTPLSTTLPRNILDLFTTFKPGGPQARLTLGAGLRRQGSIWGLAWGADASGTVLQRRSEQGSYTLVNLMARYEFDERTALQLNIHNAFDRKYLSQVNFYSTKSYGPPRNLLVTLTHKF</sequence>
<feature type="domain" description="Secretin/TonB short N-terminal" evidence="17">
    <location>
        <begin position="70"/>
        <end position="121"/>
    </location>
</feature>
<dbReference type="EMBL" id="CP065668">
    <property type="protein sequence ID" value="QPS06708.1"/>
    <property type="molecule type" value="Genomic_DNA"/>
</dbReference>
<dbReference type="InterPro" id="IPR010105">
    <property type="entry name" value="TonB_sidphr_rcpt"/>
</dbReference>
<dbReference type="CDD" id="cd01347">
    <property type="entry name" value="ligand_gated_channel"/>
    <property type="match status" value="1"/>
</dbReference>
<proteinExistence type="inferred from homology"/>
<dbReference type="PANTHER" id="PTHR32552:SF74">
    <property type="entry name" value="HYDROXAMATE SIDEROPHORE RECEPTOR FHUE"/>
    <property type="match status" value="1"/>
</dbReference>
<dbReference type="Pfam" id="PF07715">
    <property type="entry name" value="Plug"/>
    <property type="match status" value="1"/>
</dbReference>
<dbReference type="GO" id="GO:0015344">
    <property type="term" value="F:siderophore uptake transmembrane transporter activity"/>
    <property type="evidence" value="ECO:0007669"/>
    <property type="project" value="TreeGrafter"/>
</dbReference>
<keyword evidence="3 14" id="KW-0813">Transport</keyword>
<evidence type="ECO:0000256" key="16">
    <source>
        <dbReference type="SAM" id="SignalP"/>
    </source>
</evidence>
<organism evidence="18 19">
    <name type="scientific">Delftia acidovorans</name>
    <name type="common">Pseudomonas acidovorans</name>
    <name type="synonym">Comamonas acidovorans</name>
    <dbReference type="NCBI Taxonomy" id="80866"/>
    <lineage>
        <taxon>Bacteria</taxon>
        <taxon>Pseudomonadati</taxon>
        <taxon>Pseudomonadota</taxon>
        <taxon>Betaproteobacteria</taxon>
        <taxon>Burkholderiales</taxon>
        <taxon>Comamonadaceae</taxon>
        <taxon>Delftia</taxon>
    </lineage>
</organism>
<dbReference type="AlphaFoldDB" id="A0A7T2S0J0"/>
<dbReference type="GO" id="GO:0038023">
    <property type="term" value="F:signaling receptor activity"/>
    <property type="evidence" value="ECO:0007669"/>
    <property type="project" value="InterPro"/>
</dbReference>
<accession>A0A7T2S0J0</accession>
<keyword evidence="6 14" id="KW-0812">Transmembrane</keyword>
<evidence type="ECO:0000256" key="7">
    <source>
        <dbReference type="ARBA" id="ARBA00022729"/>
    </source>
</evidence>
<keyword evidence="7 16" id="KW-0732">Signal</keyword>
<feature type="signal peptide" evidence="16">
    <location>
        <begin position="1"/>
        <end position="33"/>
    </location>
</feature>
<dbReference type="PANTHER" id="PTHR32552">
    <property type="entry name" value="FERRICHROME IRON RECEPTOR-RELATED"/>
    <property type="match status" value="1"/>
</dbReference>
<dbReference type="Pfam" id="PF07660">
    <property type="entry name" value="STN"/>
    <property type="match status" value="1"/>
</dbReference>
<name>A0A7T2S0J0_DELAC</name>
<dbReference type="Gene3D" id="2.170.130.10">
    <property type="entry name" value="TonB-dependent receptor, plug domain"/>
    <property type="match status" value="1"/>
</dbReference>
<comment type="subcellular location">
    <subcellularLocation>
        <location evidence="1 14">Cell outer membrane</location>
        <topology evidence="1 14">Multi-pass membrane protein</topology>
    </subcellularLocation>
</comment>
<gene>
    <name evidence="18" type="ORF">I6G66_20665</name>
</gene>
<dbReference type="FunFam" id="2.170.130.10:FF:000010">
    <property type="entry name" value="Ferripyoverdine receptor"/>
    <property type="match status" value="1"/>
</dbReference>
<evidence type="ECO:0000256" key="12">
    <source>
        <dbReference type="ARBA" id="ARBA00023170"/>
    </source>
</evidence>
<keyword evidence="11 14" id="KW-0472">Membrane</keyword>
<dbReference type="Pfam" id="PF00593">
    <property type="entry name" value="TonB_dep_Rec_b-barrel"/>
    <property type="match status" value="1"/>
</dbReference>
<keyword evidence="12 18" id="KW-0675">Receptor</keyword>
<dbReference type="InterPro" id="IPR037066">
    <property type="entry name" value="Plug_dom_sf"/>
</dbReference>
<evidence type="ECO:0000256" key="5">
    <source>
        <dbReference type="ARBA" id="ARBA00022496"/>
    </source>
</evidence>
<keyword evidence="9" id="KW-0406">Ion transport</keyword>
<dbReference type="SMART" id="SM00965">
    <property type="entry name" value="STN"/>
    <property type="match status" value="1"/>
</dbReference>
<evidence type="ECO:0000256" key="13">
    <source>
        <dbReference type="ARBA" id="ARBA00023237"/>
    </source>
</evidence>
<evidence type="ECO:0000256" key="10">
    <source>
        <dbReference type="ARBA" id="ARBA00023077"/>
    </source>
</evidence>